<gene>
    <name evidence="10" type="ORF">CEUSTIGMA_g2801.t1</name>
</gene>
<evidence type="ECO:0000313" key="10">
    <source>
        <dbReference type="EMBL" id="GAX75357.1"/>
    </source>
</evidence>
<evidence type="ECO:0000256" key="4">
    <source>
        <dbReference type="ARBA" id="ARBA00022786"/>
    </source>
</evidence>
<proteinExistence type="inferred from homology"/>
<dbReference type="Pfam" id="PF00179">
    <property type="entry name" value="UQ_con"/>
    <property type="match status" value="1"/>
</dbReference>
<dbReference type="Proteomes" id="UP000232323">
    <property type="component" value="Unassembled WGS sequence"/>
</dbReference>
<comment type="similarity">
    <text evidence="7">Belongs to the ubiquitin-conjugating enzyme family.</text>
</comment>
<keyword evidence="3 7" id="KW-0547">Nucleotide-binding</keyword>
<organism evidence="10 11">
    <name type="scientific">Chlamydomonas eustigma</name>
    <dbReference type="NCBI Taxonomy" id="1157962"/>
    <lineage>
        <taxon>Eukaryota</taxon>
        <taxon>Viridiplantae</taxon>
        <taxon>Chlorophyta</taxon>
        <taxon>core chlorophytes</taxon>
        <taxon>Chlorophyceae</taxon>
        <taxon>CS clade</taxon>
        <taxon>Chlamydomonadales</taxon>
        <taxon>Chlamydomonadaceae</taxon>
        <taxon>Chlamydomonas</taxon>
    </lineage>
</organism>
<comment type="caution">
    <text evidence="10">The sequence shown here is derived from an EMBL/GenBank/DDBJ whole genome shotgun (WGS) entry which is preliminary data.</text>
</comment>
<dbReference type="CDD" id="cd23804">
    <property type="entry name" value="UBCc_UBE2S"/>
    <property type="match status" value="1"/>
</dbReference>
<dbReference type="PROSITE" id="PS00183">
    <property type="entry name" value="UBC_1"/>
    <property type="match status" value="1"/>
</dbReference>
<dbReference type="InterPro" id="IPR023313">
    <property type="entry name" value="UBQ-conjugating_AS"/>
</dbReference>
<keyword evidence="2" id="KW-0808">Transferase</keyword>
<dbReference type="InterPro" id="IPR000608">
    <property type="entry name" value="UBC"/>
</dbReference>
<feature type="region of interest" description="Disordered" evidence="8">
    <location>
        <begin position="185"/>
        <end position="217"/>
    </location>
</feature>
<dbReference type="InterPro" id="IPR016135">
    <property type="entry name" value="UBQ-conjugating_enzyme/RWD"/>
</dbReference>
<dbReference type="SUPFAM" id="SSF54495">
    <property type="entry name" value="UBC-like"/>
    <property type="match status" value="1"/>
</dbReference>
<evidence type="ECO:0000256" key="3">
    <source>
        <dbReference type="ARBA" id="ARBA00022741"/>
    </source>
</evidence>
<name>A0A250WWZ7_9CHLO</name>
<evidence type="ECO:0000256" key="2">
    <source>
        <dbReference type="ARBA" id="ARBA00022679"/>
    </source>
</evidence>
<dbReference type="EMBL" id="BEGY01000012">
    <property type="protein sequence ID" value="GAX75357.1"/>
    <property type="molecule type" value="Genomic_DNA"/>
</dbReference>
<evidence type="ECO:0000259" key="9">
    <source>
        <dbReference type="PROSITE" id="PS50127"/>
    </source>
</evidence>
<reference evidence="10 11" key="1">
    <citation type="submission" date="2017-08" db="EMBL/GenBank/DDBJ databases">
        <title>Acidophilic green algal genome provides insights into adaptation to an acidic environment.</title>
        <authorList>
            <person name="Hirooka S."/>
            <person name="Hirose Y."/>
            <person name="Kanesaki Y."/>
            <person name="Higuchi S."/>
            <person name="Fujiwara T."/>
            <person name="Onuma R."/>
            <person name="Era A."/>
            <person name="Ohbayashi R."/>
            <person name="Uzuka A."/>
            <person name="Nozaki H."/>
            <person name="Yoshikawa H."/>
            <person name="Miyagishima S.Y."/>
        </authorList>
    </citation>
    <scope>NUCLEOTIDE SEQUENCE [LARGE SCALE GENOMIC DNA]</scope>
    <source>
        <strain evidence="10 11">NIES-2499</strain>
    </source>
</reference>
<dbReference type="SMART" id="SM00212">
    <property type="entry name" value="UBCc"/>
    <property type="match status" value="1"/>
</dbReference>
<keyword evidence="5 7" id="KW-0067">ATP-binding</keyword>
<feature type="active site" description="Glycyl thioester intermediate" evidence="6">
    <location>
        <position position="91"/>
    </location>
</feature>
<dbReference type="PROSITE" id="PS50127">
    <property type="entry name" value="UBC_2"/>
    <property type="match status" value="1"/>
</dbReference>
<evidence type="ECO:0000313" key="11">
    <source>
        <dbReference type="Proteomes" id="UP000232323"/>
    </source>
</evidence>
<dbReference type="InterPro" id="IPR050113">
    <property type="entry name" value="Ub_conjugating_enzyme"/>
</dbReference>
<dbReference type="GO" id="GO:0005524">
    <property type="term" value="F:ATP binding"/>
    <property type="evidence" value="ECO:0007669"/>
    <property type="project" value="UniProtKB-UniRule"/>
</dbReference>
<keyword evidence="4 7" id="KW-0833">Ubl conjugation pathway</keyword>
<protein>
    <recommendedName>
        <fullName evidence="1">E2 ubiquitin-conjugating enzyme</fullName>
        <ecNumber evidence="1">2.3.2.23</ecNumber>
    </recommendedName>
</protein>
<evidence type="ECO:0000256" key="7">
    <source>
        <dbReference type="RuleBase" id="RU362109"/>
    </source>
</evidence>
<dbReference type="AlphaFoldDB" id="A0A250WWZ7"/>
<dbReference type="GO" id="GO:0061631">
    <property type="term" value="F:ubiquitin conjugating enzyme activity"/>
    <property type="evidence" value="ECO:0007669"/>
    <property type="project" value="UniProtKB-EC"/>
</dbReference>
<dbReference type="Gene3D" id="3.10.110.10">
    <property type="entry name" value="Ubiquitin Conjugating Enzyme"/>
    <property type="match status" value="1"/>
</dbReference>
<dbReference type="STRING" id="1157962.A0A250WWZ7"/>
<feature type="compositionally biased region" description="Polar residues" evidence="8">
    <location>
        <begin position="185"/>
        <end position="196"/>
    </location>
</feature>
<dbReference type="OrthoDB" id="10069349at2759"/>
<dbReference type="PANTHER" id="PTHR24067">
    <property type="entry name" value="UBIQUITIN-CONJUGATING ENZYME E2"/>
    <property type="match status" value="1"/>
</dbReference>
<sequence length="235" mass="25223">MAELGAAVIRRLTKELVDLQSSPCEGIRVTINEVNIADIQAEVEGPAGTPFEGGLFRFKLLIPAEFPNVPPKGSFITKIFHPNISTSGEICVNVLKKDWQPEMGIRHVLMVIRCLLIQPFPDSALNEEAGRLLLDNYEEYAKHARLMTSIHAPAPKRSHTYHGISAAHQPIIGASAITSGPLTTSGANAGHVNSSSAKDDNCSPVKRAKPEQPKAGGAVAAVVGVSKIKKNLKRL</sequence>
<evidence type="ECO:0000256" key="1">
    <source>
        <dbReference type="ARBA" id="ARBA00012486"/>
    </source>
</evidence>
<evidence type="ECO:0000256" key="6">
    <source>
        <dbReference type="PROSITE-ProRule" id="PRU10133"/>
    </source>
</evidence>
<accession>A0A250WWZ7</accession>
<dbReference type="FunFam" id="3.10.110.10:FF:000031">
    <property type="entry name" value="Ubiquitin-conjugating enzyme E2 22"/>
    <property type="match status" value="1"/>
</dbReference>
<keyword evidence="11" id="KW-1185">Reference proteome</keyword>
<dbReference type="EC" id="2.3.2.23" evidence="1"/>
<evidence type="ECO:0000256" key="5">
    <source>
        <dbReference type="ARBA" id="ARBA00022840"/>
    </source>
</evidence>
<evidence type="ECO:0000256" key="8">
    <source>
        <dbReference type="SAM" id="MobiDB-lite"/>
    </source>
</evidence>
<feature type="domain" description="UBC core" evidence="9">
    <location>
        <begin position="7"/>
        <end position="153"/>
    </location>
</feature>